<dbReference type="Gene3D" id="3.30.450.40">
    <property type="match status" value="1"/>
</dbReference>
<keyword evidence="1" id="KW-0547">Nucleotide-binding</keyword>
<evidence type="ECO:0000256" key="5">
    <source>
        <dbReference type="ARBA" id="ARBA00023163"/>
    </source>
</evidence>
<dbReference type="Pfam" id="PF00158">
    <property type="entry name" value="Sigma54_activat"/>
    <property type="match status" value="1"/>
</dbReference>
<dbReference type="SUPFAM" id="SSF46689">
    <property type="entry name" value="Homeodomain-like"/>
    <property type="match status" value="1"/>
</dbReference>
<evidence type="ECO:0000256" key="2">
    <source>
        <dbReference type="ARBA" id="ARBA00022840"/>
    </source>
</evidence>
<evidence type="ECO:0000256" key="3">
    <source>
        <dbReference type="ARBA" id="ARBA00023015"/>
    </source>
</evidence>
<evidence type="ECO:0000259" key="6">
    <source>
        <dbReference type="PROSITE" id="PS50045"/>
    </source>
</evidence>
<evidence type="ECO:0000313" key="8">
    <source>
        <dbReference type="Proteomes" id="UP001336314"/>
    </source>
</evidence>
<dbReference type="PROSITE" id="PS00675">
    <property type="entry name" value="SIGMA54_INTERACT_1"/>
    <property type="match status" value="1"/>
</dbReference>
<dbReference type="InterPro" id="IPR027417">
    <property type="entry name" value="P-loop_NTPase"/>
</dbReference>
<dbReference type="InterPro" id="IPR003593">
    <property type="entry name" value="AAA+_ATPase"/>
</dbReference>
<dbReference type="InterPro" id="IPR025943">
    <property type="entry name" value="Sigma_54_int_dom_ATP-bd_2"/>
</dbReference>
<keyword evidence="5" id="KW-0804">Transcription</keyword>
<dbReference type="InterPro" id="IPR058031">
    <property type="entry name" value="AAA_lid_NorR"/>
</dbReference>
<feature type="domain" description="Sigma-54 factor interaction" evidence="6">
    <location>
        <begin position="188"/>
        <end position="417"/>
    </location>
</feature>
<dbReference type="PANTHER" id="PTHR32071:SF35">
    <property type="entry name" value="ANAEROBIC NITRIC OXIDE REDUCTASE TRANSCRIPTION REGULATOR NORR"/>
    <property type="match status" value="1"/>
</dbReference>
<proteinExistence type="predicted"/>
<dbReference type="InterPro" id="IPR003018">
    <property type="entry name" value="GAF"/>
</dbReference>
<comment type="caution">
    <text evidence="7">The sequence shown here is derived from an EMBL/GenBank/DDBJ whole genome shotgun (WGS) entry which is preliminary data.</text>
</comment>
<dbReference type="RefSeq" id="WP_330129430.1">
    <property type="nucleotide sequence ID" value="NZ_JAUHLI010000012.1"/>
</dbReference>
<dbReference type="Gene3D" id="1.10.10.60">
    <property type="entry name" value="Homeodomain-like"/>
    <property type="match status" value="1"/>
</dbReference>
<dbReference type="SUPFAM" id="SSF52540">
    <property type="entry name" value="P-loop containing nucleoside triphosphate hydrolases"/>
    <property type="match status" value="1"/>
</dbReference>
<dbReference type="Gene3D" id="1.10.8.60">
    <property type="match status" value="1"/>
</dbReference>
<accession>A0ABU7J8M3</accession>
<dbReference type="PROSITE" id="PS50045">
    <property type="entry name" value="SIGMA54_INTERACT_4"/>
    <property type="match status" value="1"/>
</dbReference>
<dbReference type="Proteomes" id="UP001336314">
    <property type="component" value="Unassembled WGS sequence"/>
</dbReference>
<name>A0ABU7J8M3_9GAMM</name>
<dbReference type="InterPro" id="IPR025944">
    <property type="entry name" value="Sigma_54_int_dom_CS"/>
</dbReference>
<dbReference type="PANTHER" id="PTHR32071">
    <property type="entry name" value="TRANSCRIPTIONAL REGULATORY PROTEIN"/>
    <property type="match status" value="1"/>
</dbReference>
<evidence type="ECO:0000256" key="4">
    <source>
        <dbReference type="ARBA" id="ARBA00023125"/>
    </source>
</evidence>
<evidence type="ECO:0000256" key="1">
    <source>
        <dbReference type="ARBA" id="ARBA00022741"/>
    </source>
</evidence>
<keyword evidence="8" id="KW-1185">Reference proteome</keyword>
<dbReference type="PROSITE" id="PS00688">
    <property type="entry name" value="SIGMA54_INTERACT_3"/>
    <property type="match status" value="1"/>
</dbReference>
<dbReference type="EMBL" id="JAUHLI010000012">
    <property type="protein sequence ID" value="MEE2002362.1"/>
    <property type="molecule type" value="Genomic_DNA"/>
</dbReference>
<keyword evidence="3" id="KW-0805">Transcription regulation</keyword>
<dbReference type="InterPro" id="IPR002078">
    <property type="entry name" value="Sigma_54_int"/>
</dbReference>
<dbReference type="InterPro" id="IPR029016">
    <property type="entry name" value="GAF-like_dom_sf"/>
</dbReference>
<organism evidence="7 8">
    <name type="scientific">Alkalimonas cellulosilytica</name>
    <dbReference type="NCBI Taxonomy" id="3058395"/>
    <lineage>
        <taxon>Bacteria</taxon>
        <taxon>Pseudomonadati</taxon>
        <taxon>Pseudomonadota</taxon>
        <taxon>Gammaproteobacteria</taxon>
        <taxon>Alkalimonas</taxon>
    </lineage>
</organism>
<dbReference type="Gene3D" id="3.40.50.300">
    <property type="entry name" value="P-loop containing nucleotide triphosphate hydrolases"/>
    <property type="match status" value="1"/>
</dbReference>
<dbReference type="NCBIfam" id="NF003451">
    <property type="entry name" value="PRK05022.1"/>
    <property type="match status" value="1"/>
</dbReference>
<keyword evidence="2" id="KW-0067">ATP-binding</keyword>
<dbReference type="CDD" id="cd00009">
    <property type="entry name" value="AAA"/>
    <property type="match status" value="1"/>
</dbReference>
<dbReference type="PROSITE" id="PS00676">
    <property type="entry name" value="SIGMA54_INTERACT_2"/>
    <property type="match status" value="1"/>
</dbReference>
<reference evidence="7 8" key="1">
    <citation type="submission" date="2023-07" db="EMBL/GenBank/DDBJ databases">
        <title>Alkalimonas sp., MEB108 novel, alkaliphilic bacterium isolated from Lonar Lake, India.</title>
        <authorList>
            <person name="Joshi A."/>
            <person name="Thite S."/>
        </authorList>
    </citation>
    <scope>NUCLEOTIDE SEQUENCE [LARGE SCALE GENOMIC DNA]</scope>
    <source>
        <strain evidence="7 8">MEB108</strain>
    </source>
</reference>
<sequence length="537" mass="58906">MTVLPTILLADLVTELPAPVRLQRLVSNLMAEFGGGAVVLLQKQQDYLKPVAMQGLAREALGRHFVVAHHPRLATIMASRQPVRFAPDSSLADPYDGLLDAQPEQPLAVHDCMGMSLYLEGECWGAITLDALEAGTFDAASEARLQHYSFLIEAIIRLCRLERDNRVLRQSRSDSEPRLVASQADSGIIGQSKALQQVLRQLDVVADSELPVLLLGETGTGKELFARRLHQLSPRSKKPLVYINCAALPETLAESELFGHVKGAFSGAGQDRAGRFEAADGGTLFLDEVGELPLSIQAKLLRVLQNGEVQRLGTDKPCQVNVRIVAATNRQLAERVQQGEFRADLYHRLSVYPLPIPPLRERELDILLLAGHFLEQNRVRLGFRSLRFAPEAEQLLLQYHWPGNVRELEHVLSRAAIQALSQGASRQDIVTLQADWLGLADTQQTAATALTEVAAPADLNGLTPKQTVLNGLTLEQTVLNGLTLKQALQCTQRQLIQAALQQHQQCWADAARSLGVDASNLHKLAQKLGLKANRGQP</sequence>
<dbReference type="SMART" id="SM00382">
    <property type="entry name" value="AAA"/>
    <property type="match status" value="1"/>
</dbReference>
<dbReference type="Pfam" id="PF25601">
    <property type="entry name" value="AAA_lid_14"/>
    <property type="match status" value="1"/>
</dbReference>
<protein>
    <submittedName>
        <fullName evidence="7">Nitric oxide reductase transcriptional regulator NorR</fullName>
    </submittedName>
</protein>
<dbReference type="Pfam" id="PF01590">
    <property type="entry name" value="GAF"/>
    <property type="match status" value="1"/>
</dbReference>
<dbReference type="InterPro" id="IPR009057">
    <property type="entry name" value="Homeodomain-like_sf"/>
</dbReference>
<gene>
    <name evidence="7" type="primary">norR</name>
    <name evidence="7" type="ORF">QWY20_12940</name>
</gene>
<evidence type="ECO:0000313" key="7">
    <source>
        <dbReference type="EMBL" id="MEE2002362.1"/>
    </source>
</evidence>
<dbReference type="SUPFAM" id="SSF55781">
    <property type="entry name" value="GAF domain-like"/>
    <property type="match status" value="1"/>
</dbReference>
<keyword evidence="4" id="KW-0238">DNA-binding</keyword>
<dbReference type="InterPro" id="IPR025662">
    <property type="entry name" value="Sigma_54_int_dom_ATP-bd_1"/>
</dbReference>